<dbReference type="SUPFAM" id="SSF52096">
    <property type="entry name" value="ClpP/crotonase"/>
    <property type="match status" value="1"/>
</dbReference>
<dbReference type="Proteomes" id="UP001501791">
    <property type="component" value="Unassembled WGS sequence"/>
</dbReference>
<sequence length="279" mass="29671">MNDEDQSTAARDSDGEVLLVEGNGDTEVWRFNRPTARNALTPDLVARLRAELERAQAAGIRSVILAGNGQSFCTGADLKYLLDCAESGASPRPFLQSICDFTVEMEHSPIVFFAAVHGHAVAGGFELALAADVVIAAQGTLIGDGHVKNNLVPGGGSSVRIVGKLGAGHARWLALSGQLVDAAELRSTGWVHEIAAAHEDGDRSDPPVDSPTAVVDRALEFAEVVNAVSLDARTRFKARLVGDRAATEAALSAELDMFDEHWRSSDVVADLRAFFNSRK</sequence>
<gene>
    <name evidence="1" type="ORF">GCM10009691_32440</name>
</gene>
<dbReference type="InterPro" id="IPR029045">
    <property type="entry name" value="ClpP/crotonase-like_dom_sf"/>
</dbReference>
<dbReference type="PANTHER" id="PTHR11941">
    <property type="entry name" value="ENOYL-COA HYDRATASE-RELATED"/>
    <property type="match status" value="1"/>
</dbReference>
<dbReference type="CDD" id="cd06558">
    <property type="entry name" value="crotonase-like"/>
    <property type="match status" value="1"/>
</dbReference>
<comment type="caution">
    <text evidence="1">The sequence shown here is derived from an EMBL/GenBank/DDBJ whole genome shotgun (WGS) entry which is preliminary data.</text>
</comment>
<dbReference type="Gene3D" id="3.90.226.10">
    <property type="entry name" value="2-enoyl-CoA Hydratase, Chain A, domain 1"/>
    <property type="match status" value="1"/>
</dbReference>
<proteinExistence type="predicted"/>
<evidence type="ECO:0000313" key="2">
    <source>
        <dbReference type="Proteomes" id="UP001501791"/>
    </source>
</evidence>
<name>A0ABN2CFZ5_9MICO</name>
<reference evidence="1 2" key="1">
    <citation type="journal article" date="2019" name="Int. J. Syst. Evol. Microbiol.">
        <title>The Global Catalogue of Microorganisms (GCM) 10K type strain sequencing project: providing services to taxonomists for standard genome sequencing and annotation.</title>
        <authorList>
            <consortium name="The Broad Institute Genomics Platform"/>
            <consortium name="The Broad Institute Genome Sequencing Center for Infectious Disease"/>
            <person name="Wu L."/>
            <person name="Ma J."/>
        </authorList>
    </citation>
    <scope>NUCLEOTIDE SEQUENCE [LARGE SCALE GENOMIC DNA]</scope>
    <source>
        <strain evidence="1 2">JCM 13319</strain>
    </source>
</reference>
<evidence type="ECO:0000313" key="1">
    <source>
        <dbReference type="EMBL" id="GAA1555654.1"/>
    </source>
</evidence>
<organism evidence="1 2">
    <name type="scientific">Brevibacterium picturae</name>
    <dbReference type="NCBI Taxonomy" id="260553"/>
    <lineage>
        <taxon>Bacteria</taxon>
        <taxon>Bacillati</taxon>
        <taxon>Actinomycetota</taxon>
        <taxon>Actinomycetes</taxon>
        <taxon>Micrococcales</taxon>
        <taxon>Brevibacteriaceae</taxon>
        <taxon>Brevibacterium</taxon>
    </lineage>
</organism>
<dbReference type="Pfam" id="PF00378">
    <property type="entry name" value="ECH_1"/>
    <property type="match status" value="1"/>
</dbReference>
<keyword evidence="2" id="KW-1185">Reference proteome</keyword>
<dbReference type="InterPro" id="IPR001753">
    <property type="entry name" value="Enoyl-CoA_hydra/iso"/>
</dbReference>
<protein>
    <submittedName>
        <fullName evidence="1">Enoyl-CoA hydratase/isomerase family protein</fullName>
    </submittedName>
</protein>
<dbReference type="EMBL" id="BAAALY010000016">
    <property type="protein sequence ID" value="GAA1555654.1"/>
    <property type="molecule type" value="Genomic_DNA"/>
</dbReference>
<accession>A0ABN2CFZ5</accession>
<dbReference type="RefSeq" id="WP_346036843.1">
    <property type="nucleotide sequence ID" value="NZ_BAAALY010000016.1"/>
</dbReference>
<dbReference type="PANTHER" id="PTHR11941:SF54">
    <property type="entry name" value="ENOYL-COA HYDRATASE, MITOCHONDRIAL"/>
    <property type="match status" value="1"/>
</dbReference>